<evidence type="ECO:0000259" key="5">
    <source>
        <dbReference type="Pfam" id="PF17384"/>
    </source>
</evidence>
<dbReference type="PANTHER" id="PTHR33867">
    <property type="entry name" value="RIBOSOME MATURATION FACTOR RIMP"/>
    <property type="match status" value="1"/>
</dbReference>
<gene>
    <name evidence="3 6" type="primary">rimP</name>
    <name evidence="6" type="ORF">IAB75_02795</name>
</gene>
<dbReference type="HAMAP" id="MF_01077">
    <property type="entry name" value="RimP"/>
    <property type="match status" value="1"/>
</dbReference>
<evidence type="ECO:0000313" key="6">
    <source>
        <dbReference type="EMBL" id="MBO8483032.1"/>
    </source>
</evidence>
<feature type="domain" description="Ribosome maturation factor RimP C-terminal" evidence="5">
    <location>
        <begin position="83"/>
        <end position="149"/>
    </location>
</feature>
<dbReference type="Gene3D" id="3.30.300.70">
    <property type="entry name" value="RimP-like superfamily, N-terminal"/>
    <property type="match status" value="1"/>
</dbReference>
<evidence type="ECO:0000313" key="7">
    <source>
        <dbReference type="Proteomes" id="UP000725002"/>
    </source>
</evidence>
<comment type="similarity">
    <text evidence="3">Belongs to the RimP family.</text>
</comment>
<keyword evidence="2 3" id="KW-0690">Ribosome biogenesis</keyword>
<proteinExistence type="inferred from homology"/>
<reference evidence="6" key="1">
    <citation type="submission" date="2020-10" db="EMBL/GenBank/DDBJ databases">
        <authorList>
            <person name="Gilroy R."/>
        </authorList>
    </citation>
    <scope>NUCLEOTIDE SEQUENCE</scope>
    <source>
        <strain evidence="6">G3-8215</strain>
    </source>
</reference>
<dbReference type="Pfam" id="PF02576">
    <property type="entry name" value="RimP_N"/>
    <property type="match status" value="1"/>
</dbReference>
<evidence type="ECO:0000259" key="4">
    <source>
        <dbReference type="Pfam" id="PF02576"/>
    </source>
</evidence>
<dbReference type="EMBL" id="JADILV010000021">
    <property type="protein sequence ID" value="MBO8483032.1"/>
    <property type="molecule type" value="Genomic_DNA"/>
</dbReference>
<evidence type="ECO:0000256" key="2">
    <source>
        <dbReference type="ARBA" id="ARBA00022517"/>
    </source>
</evidence>
<name>A0A940DQW8_9BACT</name>
<comment type="caution">
    <text evidence="6">The sequence shown here is derived from an EMBL/GenBank/DDBJ whole genome shotgun (WGS) entry which is preliminary data.</text>
</comment>
<dbReference type="InterPro" id="IPR003728">
    <property type="entry name" value="Ribosome_maturation_RimP"/>
</dbReference>
<dbReference type="GO" id="GO:0005829">
    <property type="term" value="C:cytosol"/>
    <property type="evidence" value="ECO:0007669"/>
    <property type="project" value="TreeGrafter"/>
</dbReference>
<comment type="function">
    <text evidence="3">Required for maturation of 30S ribosomal subunits.</text>
</comment>
<sequence>MKVSEIQDAMESAIVARGCFIVSINVSRDNDIELTVESENGTVELEDCVELSRIFEEKFSRDTEDYSLTVSSAGLDQPFKVWKQYLKAVGKKVEVAMKGGKKLVATLSEASGDTVTLTWSALEKPEGGKKKVPVEHTDTFPLSDINSVRYYIDFK</sequence>
<keyword evidence="1 3" id="KW-0963">Cytoplasm</keyword>
<evidence type="ECO:0000256" key="1">
    <source>
        <dbReference type="ARBA" id="ARBA00022490"/>
    </source>
</evidence>
<dbReference type="CDD" id="cd01734">
    <property type="entry name" value="YlxS_C"/>
    <property type="match status" value="1"/>
</dbReference>
<dbReference type="InterPro" id="IPR028989">
    <property type="entry name" value="RimP_N"/>
</dbReference>
<dbReference type="SUPFAM" id="SSF75420">
    <property type="entry name" value="YhbC-like, N-terminal domain"/>
    <property type="match status" value="1"/>
</dbReference>
<reference evidence="6" key="2">
    <citation type="journal article" date="2021" name="PeerJ">
        <title>Extensive microbial diversity within the chicken gut microbiome revealed by metagenomics and culture.</title>
        <authorList>
            <person name="Gilroy R."/>
            <person name="Ravi A."/>
            <person name="Getino M."/>
            <person name="Pursley I."/>
            <person name="Horton D.L."/>
            <person name="Alikhan N.F."/>
            <person name="Baker D."/>
            <person name="Gharbi K."/>
            <person name="Hall N."/>
            <person name="Watson M."/>
            <person name="Adriaenssens E.M."/>
            <person name="Foster-Nyarko E."/>
            <person name="Jarju S."/>
            <person name="Secka A."/>
            <person name="Antonio M."/>
            <person name="Oren A."/>
            <person name="Chaudhuri R.R."/>
            <person name="La Ragione R."/>
            <person name="Hildebrand F."/>
            <person name="Pallen M.J."/>
        </authorList>
    </citation>
    <scope>NUCLEOTIDE SEQUENCE</scope>
    <source>
        <strain evidence="6">G3-8215</strain>
    </source>
</reference>
<dbReference type="NCBIfam" id="NF002531">
    <property type="entry name" value="PRK02001.1"/>
    <property type="match status" value="1"/>
</dbReference>
<dbReference type="GO" id="GO:0006412">
    <property type="term" value="P:translation"/>
    <property type="evidence" value="ECO:0007669"/>
    <property type="project" value="TreeGrafter"/>
</dbReference>
<dbReference type="InterPro" id="IPR028998">
    <property type="entry name" value="RimP_C"/>
</dbReference>
<dbReference type="AlphaFoldDB" id="A0A940DQW8"/>
<accession>A0A940DQW8</accession>
<comment type="subcellular location">
    <subcellularLocation>
        <location evidence="3">Cytoplasm</location>
    </subcellularLocation>
</comment>
<dbReference type="InterPro" id="IPR035956">
    <property type="entry name" value="RimP_N_sf"/>
</dbReference>
<organism evidence="6 7">
    <name type="scientific">Candidatus Cryptobacteroides avicola</name>
    <dbReference type="NCBI Taxonomy" id="2840757"/>
    <lineage>
        <taxon>Bacteria</taxon>
        <taxon>Pseudomonadati</taxon>
        <taxon>Bacteroidota</taxon>
        <taxon>Bacteroidia</taxon>
        <taxon>Bacteroidales</taxon>
        <taxon>Candidatus Cryptobacteroides</taxon>
    </lineage>
</organism>
<dbReference type="PANTHER" id="PTHR33867:SF1">
    <property type="entry name" value="RIBOSOME MATURATION FACTOR RIMP"/>
    <property type="match status" value="1"/>
</dbReference>
<evidence type="ECO:0000256" key="3">
    <source>
        <dbReference type="HAMAP-Rule" id="MF_01077"/>
    </source>
</evidence>
<feature type="domain" description="Ribosome maturation factor RimP N-terminal" evidence="4">
    <location>
        <begin position="12"/>
        <end position="76"/>
    </location>
</feature>
<dbReference type="GO" id="GO:0000028">
    <property type="term" value="P:ribosomal small subunit assembly"/>
    <property type="evidence" value="ECO:0007669"/>
    <property type="project" value="TreeGrafter"/>
</dbReference>
<protein>
    <recommendedName>
        <fullName evidence="3">Ribosome maturation factor RimP</fullName>
    </recommendedName>
</protein>
<dbReference type="Proteomes" id="UP000725002">
    <property type="component" value="Unassembled WGS sequence"/>
</dbReference>
<dbReference type="Pfam" id="PF17384">
    <property type="entry name" value="DUF150_C"/>
    <property type="match status" value="1"/>
</dbReference>